<gene>
    <name evidence="1" type="ORF">B5V03_01400</name>
</gene>
<dbReference type="Proteomes" id="UP000290819">
    <property type="component" value="Unassembled WGS sequence"/>
</dbReference>
<accession>A0A4Q1VN88</accession>
<dbReference type="EMBL" id="MZXW01000004">
    <property type="protein sequence ID" value="RXT54141.1"/>
    <property type="molecule type" value="Genomic_DNA"/>
</dbReference>
<keyword evidence="2" id="KW-1185">Reference proteome</keyword>
<organism evidence="1 2">
    <name type="scientific">Bradyrhizobium betae</name>
    <dbReference type="NCBI Taxonomy" id="244734"/>
    <lineage>
        <taxon>Bacteria</taxon>
        <taxon>Pseudomonadati</taxon>
        <taxon>Pseudomonadota</taxon>
        <taxon>Alphaproteobacteria</taxon>
        <taxon>Hyphomicrobiales</taxon>
        <taxon>Nitrobacteraceae</taxon>
        <taxon>Bradyrhizobium</taxon>
    </lineage>
</organism>
<protein>
    <submittedName>
        <fullName evidence="1">Uncharacterized protein</fullName>
    </submittedName>
</protein>
<reference evidence="1 2" key="1">
    <citation type="submission" date="2017-03" db="EMBL/GenBank/DDBJ databases">
        <authorList>
            <person name="Safronova V.I."/>
            <person name="Sazanova A.L."/>
            <person name="Chirak E.R."/>
        </authorList>
    </citation>
    <scope>NUCLEOTIDE SEQUENCE [LARGE SCALE GENOMIC DNA]</scope>
    <source>
        <strain evidence="1 2">Opo-243</strain>
    </source>
</reference>
<proteinExistence type="predicted"/>
<sequence>MLALNEVWRQFSHARCATYLFANPYIYEIVQILSIRNSRLFLHCSMTFLDVERHYRDAAGPVRIKFRKQFRTAPFA</sequence>
<dbReference type="AlphaFoldDB" id="A0A4Q1VN88"/>
<name>A0A4Q1VN88_9BRAD</name>
<evidence type="ECO:0000313" key="2">
    <source>
        <dbReference type="Proteomes" id="UP000290819"/>
    </source>
</evidence>
<evidence type="ECO:0000313" key="1">
    <source>
        <dbReference type="EMBL" id="RXT54141.1"/>
    </source>
</evidence>
<comment type="caution">
    <text evidence="1">The sequence shown here is derived from an EMBL/GenBank/DDBJ whole genome shotgun (WGS) entry which is preliminary data.</text>
</comment>